<gene>
    <name evidence="6" type="ORF">g.123441</name>
</gene>
<evidence type="ECO:0000256" key="1">
    <source>
        <dbReference type="ARBA" id="ARBA00022723"/>
    </source>
</evidence>
<accession>A0A2S2NUZ9</accession>
<dbReference type="InterPro" id="IPR007588">
    <property type="entry name" value="Znf_FLYWCH"/>
</dbReference>
<keyword evidence="3" id="KW-0862">Zinc</keyword>
<dbReference type="AlphaFoldDB" id="A0A2S2NUZ9"/>
<dbReference type="PANTHER" id="PTHR47160">
    <property type="entry name" value="PUTATIVE-RELATED"/>
    <property type="match status" value="1"/>
</dbReference>
<dbReference type="Pfam" id="PF04500">
    <property type="entry name" value="FLYWCH"/>
    <property type="match status" value="1"/>
</dbReference>
<proteinExistence type="predicted"/>
<dbReference type="Gene3D" id="2.20.25.240">
    <property type="match status" value="1"/>
</dbReference>
<protein>
    <recommendedName>
        <fullName evidence="7">FLYWCH-type domain-containing protein</fullName>
    </recommendedName>
</protein>
<sequence>MEILKSNKNNCKISLNGYMYTKHKDCKQFIRWKCVKSSSFKCLAVLKTTINKNKVISIHHEHNHAADQNNIEAVKSKAEIKEIAKVSGSTPSQIFNEVINKIPKQVLMKMPTEESIKRTIRMQRSGNNPVEPTDINDLIIEGEWSLWNSQRFLLYDNKSENTNERLIMFGTDNMIHLLSQSKEWYMDGTFGLAPKNFLQLYIIRIKHNCEYLTAIYSLLQRKTQSTYEQMFTILLNECNKRKYYPDPVKVHLDFEKAVINALKNIIGSHITIMGCFYHLCQSTHRHIQKLGLETKYRTDENFNHFCAMLDSLAFLPLSHVKEGMDYLKTVVPPDAEDLVDYFDSVYVSGPLRRIGTDDDLCIRFRRLPPQYPPPTWNVHQSTLLDSNRTNNVCEGWNNRFNHLVGHKNPSIWKLLKNMKNEVGADNAKLTLSEIGQLTYKRPHKGHIMQTRLKNLCEQFNRGELSVDIFLTNIGHNIRMKSD</sequence>
<evidence type="ECO:0000259" key="5">
    <source>
        <dbReference type="Pfam" id="PF10551"/>
    </source>
</evidence>
<keyword evidence="1" id="KW-0479">Metal-binding</keyword>
<evidence type="ECO:0000256" key="2">
    <source>
        <dbReference type="ARBA" id="ARBA00022771"/>
    </source>
</evidence>
<dbReference type="PANTHER" id="PTHR47160:SF10">
    <property type="entry name" value="MULE TRANSPOSASE DOMAIN-CONTAINING PROTEIN"/>
    <property type="match status" value="1"/>
</dbReference>
<keyword evidence="2" id="KW-0863">Zinc-finger</keyword>
<evidence type="ECO:0000256" key="3">
    <source>
        <dbReference type="ARBA" id="ARBA00022833"/>
    </source>
</evidence>
<name>A0A2S2NUZ9_SCHGA</name>
<evidence type="ECO:0000313" key="6">
    <source>
        <dbReference type="EMBL" id="MBY20999.1"/>
    </source>
</evidence>
<evidence type="ECO:0008006" key="7">
    <source>
        <dbReference type="Google" id="ProtNLM"/>
    </source>
</evidence>
<feature type="domain" description="MULE transposase" evidence="5">
    <location>
        <begin position="184"/>
        <end position="281"/>
    </location>
</feature>
<dbReference type="InterPro" id="IPR018289">
    <property type="entry name" value="MULE_transposase_dom"/>
</dbReference>
<dbReference type="Pfam" id="PF10551">
    <property type="entry name" value="MULE"/>
    <property type="match status" value="1"/>
</dbReference>
<feature type="domain" description="FLYWCH-type" evidence="4">
    <location>
        <begin position="4"/>
        <end position="64"/>
    </location>
</feature>
<dbReference type="GO" id="GO:0008270">
    <property type="term" value="F:zinc ion binding"/>
    <property type="evidence" value="ECO:0007669"/>
    <property type="project" value="UniProtKB-KW"/>
</dbReference>
<reference evidence="6" key="1">
    <citation type="submission" date="2018-04" db="EMBL/GenBank/DDBJ databases">
        <title>Transcriptome of Schizaphis graminum biotype I.</title>
        <authorList>
            <person name="Scully E.D."/>
            <person name="Geib S.M."/>
            <person name="Palmer N.A."/>
            <person name="Koch K."/>
            <person name="Bradshaw J."/>
            <person name="Heng-Moss T."/>
            <person name="Sarath G."/>
        </authorList>
    </citation>
    <scope>NUCLEOTIDE SEQUENCE</scope>
</reference>
<organism evidence="6">
    <name type="scientific">Schizaphis graminum</name>
    <name type="common">Green bug aphid</name>
    <dbReference type="NCBI Taxonomy" id="13262"/>
    <lineage>
        <taxon>Eukaryota</taxon>
        <taxon>Metazoa</taxon>
        <taxon>Ecdysozoa</taxon>
        <taxon>Arthropoda</taxon>
        <taxon>Hexapoda</taxon>
        <taxon>Insecta</taxon>
        <taxon>Pterygota</taxon>
        <taxon>Neoptera</taxon>
        <taxon>Paraneoptera</taxon>
        <taxon>Hemiptera</taxon>
        <taxon>Sternorrhyncha</taxon>
        <taxon>Aphidomorpha</taxon>
        <taxon>Aphidoidea</taxon>
        <taxon>Aphididae</taxon>
        <taxon>Aphidini</taxon>
        <taxon>Schizaphis</taxon>
    </lineage>
</organism>
<dbReference type="EMBL" id="GGMR01008380">
    <property type="protein sequence ID" value="MBY20999.1"/>
    <property type="molecule type" value="Transcribed_RNA"/>
</dbReference>
<evidence type="ECO:0000259" key="4">
    <source>
        <dbReference type="Pfam" id="PF04500"/>
    </source>
</evidence>